<dbReference type="Proteomes" id="UP000470446">
    <property type="component" value="Unassembled WGS sequence"/>
</dbReference>
<dbReference type="InterPro" id="IPR036264">
    <property type="entry name" value="Bact_exopeptidase_dim_dom"/>
</dbReference>
<dbReference type="InterPro" id="IPR050072">
    <property type="entry name" value="Peptidase_M20A"/>
</dbReference>
<dbReference type="PIRSF" id="PIRSF036696">
    <property type="entry name" value="ACY-1"/>
    <property type="match status" value="1"/>
</dbReference>
<dbReference type="PROSITE" id="PS00758">
    <property type="entry name" value="ARGE_DAPE_CPG2_1"/>
    <property type="match status" value="1"/>
</dbReference>
<organism evidence="7 8">
    <name type="scientific">Streptomyces coelicoflavus</name>
    <dbReference type="NCBI Taxonomy" id="285562"/>
    <lineage>
        <taxon>Bacteria</taxon>
        <taxon>Bacillati</taxon>
        <taxon>Actinomycetota</taxon>
        <taxon>Actinomycetes</taxon>
        <taxon>Kitasatosporales</taxon>
        <taxon>Streptomycetaceae</taxon>
        <taxon>Streptomyces</taxon>
    </lineage>
</organism>
<dbReference type="RefSeq" id="WP_164244990.1">
    <property type="nucleotide sequence ID" value="NZ_JAAGMA010000263.1"/>
</dbReference>
<dbReference type="InterPro" id="IPR011650">
    <property type="entry name" value="Peptidase_M20_dimer"/>
</dbReference>
<dbReference type="FunFam" id="3.40.630.10:FF:000023">
    <property type="entry name" value="M20/M25/M40 family metallo-hydrolase"/>
    <property type="match status" value="1"/>
</dbReference>
<evidence type="ECO:0000256" key="5">
    <source>
        <dbReference type="ARBA" id="ARBA00022833"/>
    </source>
</evidence>
<evidence type="ECO:0000313" key="8">
    <source>
        <dbReference type="Proteomes" id="UP000470446"/>
    </source>
</evidence>
<dbReference type="AlphaFoldDB" id="A0A7K3PHG6"/>
<dbReference type="SUPFAM" id="SSF53187">
    <property type="entry name" value="Zn-dependent exopeptidases"/>
    <property type="match status" value="1"/>
</dbReference>
<dbReference type="GO" id="GO:0046872">
    <property type="term" value="F:metal ion binding"/>
    <property type="evidence" value="ECO:0007669"/>
    <property type="project" value="UniProtKB-KW"/>
</dbReference>
<dbReference type="FunFam" id="1.10.150.900:FF:000002">
    <property type="entry name" value="M20/M25/M40 family peptidase"/>
    <property type="match status" value="1"/>
</dbReference>
<protein>
    <submittedName>
        <fullName evidence="7">M20/M25/M40 family metallo-hydrolase</fullName>
    </submittedName>
</protein>
<dbReference type="Gene3D" id="3.30.70.360">
    <property type="match status" value="1"/>
</dbReference>
<dbReference type="Gene3D" id="1.10.150.900">
    <property type="match status" value="1"/>
</dbReference>
<dbReference type="PANTHER" id="PTHR43808:SF8">
    <property type="entry name" value="PEPTIDASE M20 DIMERISATION DOMAIN-CONTAINING PROTEIN"/>
    <property type="match status" value="1"/>
</dbReference>
<dbReference type="InterPro" id="IPR001261">
    <property type="entry name" value="ArgE/DapE_CS"/>
</dbReference>
<keyword evidence="5" id="KW-0862">Zinc</keyword>
<keyword evidence="4 7" id="KW-0378">Hydrolase</keyword>
<dbReference type="CDD" id="cd05675">
    <property type="entry name" value="M20_yscS_like"/>
    <property type="match status" value="1"/>
</dbReference>
<keyword evidence="3" id="KW-0479">Metal-binding</keyword>
<dbReference type="NCBIfam" id="NF005913">
    <property type="entry name" value="PRK07906.1"/>
    <property type="match status" value="1"/>
</dbReference>
<sequence>MSDSGTGTGTARSVTGEDEVVDLCRELIRIDTSNYGDHSGPGERKAAEYVAEKLAEVGLEPKIFESHPGRASTVARIEGEDPSRPALLIHGHTDVVPANADDWTHHPFSGEVADGCVWGRGAVDMKDMDAMTLAVVRDRLRSGRKPPRDIVLAFLADEEAGGTYGARHLVDNHPDLFEGVTEAISEVGGFSFTVNEQRRLYLIQTAEKGIHWMKLTVAGTAGHGSMIHRDNAITELSEAVARLGRHKFPVRVTKTTRAFLDELGDALGTDLDPENMEGTLAKLGGIAKLIGATLSNTANPTQLGAGYKVNVIPGEATAHVDGRYLPGYEEEFLADVDRILGPHVRREDVHANKAVETTFDGALVAAMQSALVAEDPAAKAVPYMLSGGTDAKSFDELGIRGFGFAPLKLPPELDFAGMFHGVDERVPVEGLQFGVRVLDRFIDAS</sequence>
<dbReference type="EMBL" id="JAAGMA010000263">
    <property type="protein sequence ID" value="NEB09323.1"/>
    <property type="molecule type" value="Genomic_DNA"/>
</dbReference>
<comment type="caution">
    <text evidence="7">The sequence shown here is derived from an EMBL/GenBank/DDBJ whole genome shotgun (WGS) entry which is preliminary data.</text>
</comment>
<proteinExistence type="inferred from homology"/>
<dbReference type="SUPFAM" id="SSF55031">
    <property type="entry name" value="Bacterial exopeptidase dimerisation domain"/>
    <property type="match status" value="1"/>
</dbReference>
<dbReference type="Pfam" id="PF01546">
    <property type="entry name" value="Peptidase_M20"/>
    <property type="match status" value="1"/>
</dbReference>
<dbReference type="Gene3D" id="3.40.630.10">
    <property type="entry name" value="Zn peptidases"/>
    <property type="match status" value="1"/>
</dbReference>
<feature type="domain" description="Peptidase M20 dimerisation" evidence="6">
    <location>
        <begin position="205"/>
        <end position="341"/>
    </location>
</feature>
<evidence type="ECO:0000256" key="4">
    <source>
        <dbReference type="ARBA" id="ARBA00022801"/>
    </source>
</evidence>
<comment type="cofactor">
    <cofactor evidence="1">
        <name>Zn(2+)</name>
        <dbReference type="ChEBI" id="CHEBI:29105"/>
    </cofactor>
</comment>
<gene>
    <name evidence="7" type="ORF">G3I32_10645</name>
</gene>
<accession>A0A7K3PHG6</accession>
<dbReference type="PANTHER" id="PTHR43808">
    <property type="entry name" value="ACETYLORNITHINE DEACETYLASE"/>
    <property type="match status" value="1"/>
</dbReference>
<dbReference type="Pfam" id="PF07687">
    <property type="entry name" value="M20_dimer"/>
    <property type="match status" value="1"/>
</dbReference>
<evidence type="ECO:0000259" key="6">
    <source>
        <dbReference type="Pfam" id="PF07687"/>
    </source>
</evidence>
<comment type="similarity">
    <text evidence="2">Belongs to the peptidase M20A family.</text>
</comment>
<evidence type="ECO:0000256" key="3">
    <source>
        <dbReference type="ARBA" id="ARBA00022723"/>
    </source>
</evidence>
<name>A0A7K3PHG6_9ACTN</name>
<evidence type="ECO:0000313" key="7">
    <source>
        <dbReference type="EMBL" id="NEB09323.1"/>
    </source>
</evidence>
<dbReference type="InterPro" id="IPR002933">
    <property type="entry name" value="Peptidase_M20"/>
</dbReference>
<evidence type="ECO:0000256" key="2">
    <source>
        <dbReference type="ARBA" id="ARBA00006247"/>
    </source>
</evidence>
<dbReference type="GO" id="GO:0016787">
    <property type="term" value="F:hydrolase activity"/>
    <property type="evidence" value="ECO:0007669"/>
    <property type="project" value="UniProtKB-KW"/>
</dbReference>
<reference evidence="7 8" key="1">
    <citation type="submission" date="2020-01" db="EMBL/GenBank/DDBJ databases">
        <title>Insect and environment-associated Actinomycetes.</title>
        <authorList>
            <person name="Currrie C."/>
            <person name="Chevrette M."/>
            <person name="Carlson C."/>
            <person name="Stubbendieck R."/>
            <person name="Wendt-Pienkowski E."/>
        </authorList>
    </citation>
    <scope>NUCLEOTIDE SEQUENCE [LARGE SCALE GENOMIC DNA]</scope>
    <source>
        <strain evidence="7 8">SID14163</strain>
    </source>
</reference>
<evidence type="ECO:0000256" key="1">
    <source>
        <dbReference type="ARBA" id="ARBA00001947"/>
    </source>
</evidence>